<feature type="compositionally biased region" description="Basic and acidic residues" evidence="5">
    <location>
        <begin position="56"/>
        <end position="68"/>
    </location>
</feature>
<feature type="region of interest" description="Disordered" evidence="5">
    <location>
        <begin position="1"/>
        <end position="111"/>
    </location>
</feature>
<dbReference type="EMBL" id="ML978126">
    <property type="protein sequence ID" value="KAF2098601.1"/>
    <property type="molecule type" value="Genomic_DNA"/>
</dbReference>
<keyword evidence="8" id="KW-1185">Reference proteome</keyword>
<accession>A0A9P4IB30</accession>
<keyword evidence="4" id="KW-0508">mRNA splicing</keyword>
<keyword evidence="4" id="KW-0507">mRNA processing</keyword>
<reference evidence="7" key="1">
    <citation type="journal article" date="2020" name="Stud. Mycol.">
        <title>101 Dothideomycetes genomes: a test case for predicting lifestyles and emergence of pathogens.</title>
        <authorList>
            <person name="Haridas S."/>
            <person name="Albert R."/>
            <person name="Binder M."/>
            <person name="Bloem J."/>
            <person name="Labutti K."/>
            <person name="Salamov A."/>
            <person name="Andreopoulos B."/>
            <person name="Baker S."/>
            <person name="Barry K."/>
            <person name="Bills G."/>
            <person name="Bluhm B."/>
            <person name="Cannon C."/>
            <person name="Castanera R."/>
            <person name="Culley D."/>
            <person name="Daum C."/>
            <person name="Ezra D."/>
            <person name="Gonzalez J."/>
            <person name="Henrissat B."/>
            <person name="Kuo A."/>
            <person name="Liang C."/>
            <person name="Lipzen A."/>
            <person name="Lutzoni F."/>
            <person name="Magnuson J."/>
            <person name="Mondo S."/>
            <person name="Nolan M."/>
            <person name="Ohm R."/>
            <person name="Pangilinan J."/>
            <person name="Park H.-J."/>
            <person name="Ramirez L."/>
            <person name="Alfaro M."/>
            <person name="Sun H."/>
            <person name="Tritt A."/>
            <person name="Yoshinaga Y."/>
            <person name="Zwiers L.-H."/>
            <person name="Turgeon B."/>
            <person name="Goodwin S."/>
            <person name="Spatafora J."/>
            <person name="Crous P."/>
            <person name="Grigoriev I."/>
        </authorList>
    </citation>
    <scope>NUCLEOTIDE SEQUENCE</scope>
    <source>
        <strain evidence="7">CBS 133067</strain>
    </source>
</reference>
<comment type="subcellular location">
    <subcellularLocation>
        <location evidence="1 4">Nucleus</location>
    </subcellularLocation>
</comment>
<feature type="compositionally biased region" description="Basic and acidic residues" evidence="5">
    <location>
        <begin position="283"/>
        <end position="311"/>
    </location>
</feature>
<dbReference type="OrthoDB" id="5577072at2759"/>
<feature type="compositionally biased region" description="Basic and acidic residues" evidence="5">
    <location>
        <begin position="318"/>
        <end position="327"/>
    </location>
</feature>
<keyword evidence="4" id="KW-0747">Spliceosome</keyword>
<evidence type="ECO:0000259" key="6">
    <source>
        <dbReference type="PROSITE" id="PS50174"/>
    </source>
</evidence>
<evidence type="ECO:0000313" key="7">
    <source>
        <dbReference type="EMBL" id="KAF2098601.1"/>
    </source>
</evidence>
<comment type="caution">
    <text evidence="7">The sequence shown here is derived from an EMBL/GenBank/DDBJ whole genome shotgun (WGS) entry which is preliminary data.</text>
</comment>
<evidence type="ECO:0000256" key="5">
    <source>
        <dbReference type="SAM" id="MobiDB-lite"/>
    </source>
</evidence>
<dbReference type="Pfam" id="PF12656">
    <property type="entry name" value="G-patch_2"/>
    <property type="match status" value="1"/>
</dbReference>
<feature type="region of interest" description="Disordered" evidence="5">
    <location>
        <begin position="283"/>
        <end position="410"/>
    </location>
</feature>
<dbReference type="Proteomes" id="UP000799772">
    <property type="component" value="Unassembled WGS sequence"/>
</dbReference>
<sequence>MSGPRFSLTLGTKKTTVPPPPTRKPALGDHDSDLEDDAEGKAHEVSHFDLAAGGAIHEKHTPKKREPLVIKAQPNRDWMEESRRKRQKTGLPGEERNGRDMPDEKNGAPKSYGLNVMEKQEVEVEHIAAETKDEKKTMTDDERALAALLGEKAKSDLVLPNVETEEEVFNRDYREAPDVPTLADYAAVPVEEFGAALLRGMGWKDGEDIGKEKGQAASKPTLIKHRPALLGIGAKQDAAVGVELGAWGKSAKGKKKVDIGYNPVMMENKKTGKQFTEEELKRKLEDQTLIRYLPEKDGAKHESDRDHDSSSKHRKHREEHGYDSRDRDRKRRERSRDYEERKHRDSRRNRSSSTDRRHRSKKDDQRGYDDRRHRSGRDRSASPDDGYRSRKDREKDRKYDKERYRSSRRD</sequence>
<evidence type="ECO:0000256" key="2">
    <source>
        <dbReference type="ARBA" id="ARBA00008576"/>
    </source>
</evidence>
<feature type="domain" description="G-patch" evidence="6">
    <location>
        <begin position="190"/>
        <end position="237"/>
    </location>
</feature>
<keyword evidence="3 4" id="KW-0539">Nucleus</keyword>
<feature type="compositionally biased region" description="Basic and acidic residues" evidence="5">
    <location>
        <begin position="93"/>
        <end position="107"/>
    </location>
</feature>
<comment type="function">
    <text evidence="4">Involved in spliceosome maturation and the first step of pre-mRNA splicing.</text>
</comment>
<feature type="compositionally biased region" description="Basic and acidic residues" evidence="5">
    <location>
        <begin position="334"/>
        <end position="343"/>
    </location>
</feature>
<evidence type="ECO:0000256" key="4">
    <source>
        <dbReference type="RuleBase" id="RU369096"/>
    </source>
</evidence>
<dbReference type="GO" id="GO:0003676">
    <property type="term" value="F:nucleic acid binding"/>
    <property type="evidence" value="ECO:0007669"/>
    <property type="project" value="InterPro"/>
</dbReference>
<proteinExistence type="inferred from homology"/>
<organism evidence="7 8">
    <name type="scientific">Rhizodiscina lignyota</name>
    <dbReference type="NCBI Taxonomy" id="1504668"/>
    <lineage>
        <taxon>Eukaryota</taxon>
        <taxon>Fungi</taxon>
        <taxon>Dikarya</taxon>
        <taxon>Ascomycota</taxon>
        <taxon>Pezizomycotina</taxon>
        <taxon>Dothideomycetes</taxon>
        <taxon>Pleosporomycetidae</taxon>
        <taxon>Aulographales</taxon>
        <taxon>Rhizodiscinaceae</taxon>
        <taxon>Rhizodiscina</taxon>
    </lineage>
</organism>
<dbReference type="PANTHER" id="PTHR15818:SF2">
    <property type="entry name" value="G-PATCH DOMAIN AND KOW MOTIFS-CONTAINING PROTEIN"/>
    <property type="match status" value="1"/>
</dbReference>
<dbReference type="InterPro" id="IPR045166">
    <property type="entry name" value="Spp2-like"/>
</dbReference>
<gene>
    <name evidence="7" type="ORF">NA57DRAFT_56256</name>
</gene>
<feature type="compositionally biased region" description="Basic residues" evidence="5">
    <location>
        <begin position="344"/>
        <end position="360"/>
    </location>
</feature>
<dbReference type="PANTHER" id="PTHR15818">
    <property type="entry name" value="G PATCH AND KOW-CONTAINING"/>
    <property type="match status" value="1"/>
</dbReference>
<name>A0A9P4IB30_9PEZI</name>
<dbReference type="PROSITE" id="PS50174">
    <property type="entry name" value="G_PATCH"/>
    <property type="match status" value="1"/>
</dbReference>
<dbReference type="InterPro" id="IPR026822">
    <property type="entry name" value="Spp2/MOS2_G-patch"/>
</dbReference>
<evidence type="ECO:0000256" key="1">
    <source>
        <dbReference type="ARBA" id="ARBA00004123"/>
    </source>
</evidence>
<dbReference type="GO" id="GO:0000398">
    <property type="term" value="P:mRNA splicing, via spliceosome"/>
    <property type="evidence" value="ECO:0007669"/>
    <property type="project" value="UniProtKB-UniRule"/>
</dbReference>
<evidence type="ECO:0000313" key="8">
    <source>
        <dbReference type="Proteomes" id="UP000799772"/>
    </source>
</evidence>
<comment type="similarity">
    <text evidence="2 4">Belongs to the SPP2 family.</text>
</comment>
<feature type="compositionally biased region" description="Basic and acidic residues" evidence="5">
    <location>
        <begin position="361"/>
        <end position="410"/>
    </location>
</feature>
<dbReference type="InterPro" id="IPR000467">
    <property type="entry name" value="G_patch_dom"/>
</dbReference>
<dbReference type="GO" id="GO:0005681">
    <property type="term" value="C:spliceosomal complex"/>
    <property type="evidence" value="ECO:0007669"/>
    <property type="project" value="UniProtKB-UniRule"/>
</dbReference>
<evidence type="ECO:0000256" key="3">
    <source>
        <dbReference type="ARBA" id="ARBA00023242"/>
    </source>
</evidence>
<dbReference type="AlphaFoldDB" id="A0A9P4IB30"/>
<protein>
    <recommendedName>
        <fullName evidence="4">Pre-mRNA-splicing factor</fullName>
    </recommendedName>
</protein>